<dbReference type="KEGG" id="faa:HMPREF0389_01623"/>
<evidence type="ECO:0008006" key="3">
    <source>
        <dbReference type="Google" id="ProtNLM"/>
    </source>
</evidence>
<reference evidence="2" key="1">
    <citation type="submission" date="2010-12" db="EMBL/GenBank/DDBJ databases">
        <title>The genome sequence of Filifactor alocis strain ATCC 35896.</title>
        <authorList>
            <consortium name="The Broad Institute Genome Sequencing Platform"/>
            <person name="Ward D."/>
            <person name="Earl A."/>
            <person name="Feldgarden M."/>
            <person name="Young S.K."/>
            <person name="Gargeya S."/>
            <person name="Zeng Q."/>
            <person name="Alvarado L."/>
            <person name="Berlin A."/>
            <person name="Bochicchio J."/>
            <person name="Chapman S.B."/>
            <person name="Chen Z."/>
            <person name="Freedman E."/>
            <person name="Gellesch M."/>
            <person name="Goldberg J."/>
            <person name="Griggs A."/>
            <person name="Gujja S."/>
            <person name="Heilman E."/>
            <person name="Heiman D."/>
            <person name="Howarth C."/>
            <person name="Mehta T."/>
            <person name="Neiman D."/>
            <person name="Pearson M."/>
            <person name="Roberts A."/>
            <person name="Saif S."/>
            <person name="Shea T."/>
            <person name="Shenoy N."/>
            <person name="Sisk P."/>
            <person name="Stolte C."/>
            <person name="Sykes S."/>
            <person name="White J."/>
            <person name="Yandava C."/>
            <person name="Izard J."/>
            <person name="Blanton J.M."/>
            <person name="Baranova O.V."/>
            <person name="Tanner A.C."/>
            <person name="Dewhirst F.E."/>
            <person name="Haas B."/>
            <person name="Nusbaum C."/>
            <person name="Birren B."/>
        </authorList>
    </citation>
    <scope>NUCLEOTIDE SEQUENCE [LARGE SCALE GENOMIC DNA]</scope>
    <source>
        <strain evidence="2">ATCC 35896 / D40 B5</strain>
    </source>
</reference>
<evidence type="ECO:0000313" key="1">
    <source>
        <dbReference type="EMBL" id="EFE27704.1"/>
    </source>
</evidence>
<proteinExistence type="predicted"/>
<name>D6GU33_FILAD</name>
<organism evidence="1 2">
    <name type="scientific">Filifactor alocis (strain ATCC 35896 / CCUG 47790 / D40 B5)</name>
    <name type="common">Fusobacterium alocis</name>
    <dbReference type="NCBI Taxonomy" id="546269"/>
    <lineage>
        <taxon>Bacteria</taxon>
        <taxon>Bacillati</taxon>
        <taxon>Bacillota</taxon>
        <taxon>Clostridia</taxon>
        <taxon>Peptostreptococcales</taxon>
        <taxon>Filifactoraceae</taxon>
        <taxon>Filifactor</taxon>
    </lineage>
</organism>
<accession>D6GU33</accession>
<dbReference type="PROSITE" id="PS51257">
    <property type="entry name" value="PROKAR_LIPOPROTEIN"/>
    <property type="match status" value="1"/>
</dbReference>
<evidence type="ECO:0000313" key="2">
    <source>
        <dbReference type="Proteomes" id="UP000007468"/>
    </source>
</evidence>
<dbReference type="AlphaFoldDB" id="D6GU33"/>
<protein>
    <recommendedName>
        <fullName evidence="3">Lipoprotein</fullName>
    </recommendedName>
</protein>
<dbReference type="Proteomes" id="UP000007468">
    <property type="component" value="Chromosome"/>
</dbReference>
<sequence>MEEVAMKKYFLMTFLLVFVILSVGCVSDKTEEEATSMGIYLEQVEKITVSTQMTNPKQDIVLENKDREDCVNKLNEYSLKQTNDEQKNGWQYLFKIEQEGGVVNLVSFMDDRVTVDGTVYEVEGYDSRDFLYLFE</sequence>
<gene>
    <name evidence="1" type="ordered locus">HMPREF0389_01623</name>
</gene>
<dbReference type="EMBL" id="CP002390">
    <property type="protein sequence ID" value="EFE27704.1"/>
    <property type="molecule type" value="Genomic_DNA"/>
</dbReference>
<keyword evidence="2" id="KW-1185">Reference proteome</keyword>